<dbReference type="AlphaFoldDB" id="A0A4C1TIG6"/>
<gene>
    <name evidence="2" type="ORF">EVAR_65809_1</name>
</gene>
<feature type="domain" description="Tudor" evidence="1">
    <location>
        <begin position="25"/>
        <end position="77"/>
    </location>
</feature>
<organism evidence="2 3">
    <name type="scientific">Eumeta variegata</name>
    <name type="common">Bagworm moth</name>
    <name type="synonym">Eumeta japonica</name>
    <dbReference type="NCBI Taxonomy" id="151549"/>
    <lineage>
        <taxon>Eukaryota</taxon>
        <taxon>Metazoa</taxon>
        <taxon>Ecdysozoa</taxon>
        <taxon>Arthropoda</taxon>
        <taxon>Hexapoda</taxon>
        <taxon>Insecta</taxon>
        <taxon>Pterygota</taxon>
        <taxon>Neoptera</taxon>
        <taxon>Endopterygota</taxon>
        <taxon>Lepidoptera</taxon>
        <taxon>Glossata</taxon>
        <taxon>Ditrysia</taxon>
        <taxon>Tineoidea</taxon>
        <taxon>Psychidae</taxon>
        <taxon>Oiketicinae</taxon>
        <taxon>Eumeta</taxon>
    </lineage>
</organism>
<dbReference type="PROSITE" id="PS50304">
    <property type="entry name" value="TUDOR"/>
    <property type="match status" value="1"/>
</dbReference>
<dbReference type="OrthoDB" id="8958038at2759"/>
<dbReference type="InterPro" id="IPR040676">
    <property type="entry name" value="DUF5641"/>
</dbReference>
<protein>
    <recommendedName>
        <fullName evidence="1">Tudor domain-containing protein</fullName>
    </recommendedName>
</protein>
<dbReference type="Pfam" id="PF18701">
    <property type="entry name" value="DUF5641"/>
    <property type="match status" value="1"/>
</dbReference>
<comment type="caution">
    <text evidence="2">The sequence shown here is derived from an EMBL/GenBank/DDBJ whole genome shotgun (WGS) entry which is preliminary data.</text>
</comment>
<dbReference type="PANTHER" id="PTHR47331:SF6">
    <property type="entry name" value="DOUBLECORTIN DOMAIN-CONTAINING PROTEIN"/>
    <property type="match status" value="1"/>
</dbReference>
<reference evidence="2 3" key="1">
    <citation type="journal article" date="2019" name="Commun. Biol.">
        <title>The bagworm genome reveals a unique fibroin gene that provides high tensile strength.</title>
        <authorList>
            <person name="Kono N."/>
            <person name="Nakamura H."/>
            <person name="Ohtoshi R."/>
            <person name="Tomita M."/>
            <person name="Numata K."/>
            <person name="Arakawa K."/>
        </authorList>
    </citation>
    <scope>NUCLEOTIDE SEQUENCE [LARGE SCALE GENOMIC DNA]</scope>
</reference>
<dbReference type="EMBL" id="BGZK01005250">
    <property type="protein sequence ID" value="GBP13227.1"/>
    <property type="molecule type" value="Genomic_DNA"/>
</dbReference>
<name>A0A4C1TIG6_EUMVA</name>
<sequence>MVSKVKPLSVGDIVILVDDTLPRNSWPKGVITEVFTAKDGQVRRARVKTSSSTFERPVAKIAVLDVGNAQNCKLTDP</sequence>
<dbReference type="InterPro" id="IPR002999">
    <property type="entry name" value="Tudor"/>
</dbReference>
<keyword evidence="3" id="KW-1185">Reference proteome</keyword>
<evidence type="ECO:0000259" key="1">
    <source>
        <dbReference type="PROSITE" id="PS50304"/>
    </source>
</evidence>
<dbReference type="STRING" id="151549.A0A4C1TIG6"/>
<accession>A0A4C1TIG6</accession>
<proteinExistence type="predicted"/>
<dbReference type="Proteomes" id="UP000299102">
    <property type="component" value="Unassembled WGS sequence"/>
</dbReference>
<evidence type="ECO:0000313" key="3">
    <source>
        <dbReference type="Proteomes" id="UP000299102"/>
    </source>
</evidence>
<dbReference type="PANTHER" id="PTHR47331">
    <property type="entry name" value="PHD-TYPE DOMAIN-CONTAINING PROTEIN"/>
    <property type="match status" value="1"/>
</dbReference>
<evidence type="ECO:0000313" key="2">
    <source>
        <dbReference type="EMBL" id="GBP13227.1"/>
    </source>
</evidence>